<evidence type="ECO:0000313" key="4">
    <source>
        <dbReference type="Proteomes" id="UP000263012"/>
    </source>
</evidence>
<organism evidence="3 4">
    <name type="scientific">Halalkaliarchaeum desulfuricum</name>
    <dbReference type="NCBI Taxonomy" id="2055893"/>
    <lineage>
        <taxon>Archaea</taxon>
        <taxon>Methanobacteriati</taxon>
        <taxon>Methanobacteriota</taxon>
        <taxon>Stenosarchaea group</taxon>
        <taxon>Halobacteria</taxon>
        <taxon>Halobacteriales</taxon>
        <taxon>Haloferacaceae</taxon>
        <taxon>Halalkaliarchaeum</taxon>
    </lineage>
</organism>
<dbReference type="PANTHER" id="PTHR43781:SF1">
    <property type="entry name" value="SACCHAROPINE DEHYDROGENASE"/>
    <property type="match status" value="1"/>
</dbReference>
<proteinExistence type="predicted"/>
<dbReference type="SUPFAM" id="SSF51735">
    <property type="entry name" value="NAD(P)-binding Rossmann-fold domains"/>
    <property type="match status" value="1"/>
</dbReference>
<evidence type="ECO:0000259" key="2">
    <source>
        <dbReference type="Pfam" id="PF03435"/>
    </source>
</evidence>
<keyword evidence="4" id="KW-1185">Reference proteome</keyword>
<feature type="domain" description="Saccharopine dehydrogenase NADP binding" evidence="2">
    <location>
        <begin position="4"/>
        <end position="128"/>
    </location>
</feature>
<dbReference type="InterPro" id="IPR005097">
    <property type="entry name" value="Sacchrp_dh_NADP-bd"/>
</dbReference>
<name>A0A343TIW5_9EURY</name>
<gene>
    <name evidence="3" type="ORF">AArcSl_1406</name>
</gene>
<protein>
    <submittedName>
        <fullName evidence="3">Saccharopine dehydrogenase</fullName>
    </submittedName>
</protein>
<dbReference type="PANTHER" id="PTHR43781">
    <property type="entry name" value="SACCHAROPINE DEHYDROGENASE"/>
    <property type="match status" value="1"/>
</dbReference>
<dbReference type="InterPro" id="IPR036291">
    <property type="entry name" value="NAD(P)-bd_dom_sf"/>
</dbReference>
<dbReference type="GeneID" id="37877755"/>
<feature type="compositionally biased region" description="Gly residues" evidence="1">
    <location>
        <begin position="326"/>
        <end position="348"/>
    </location>
</feature>
<sequence length="376" mass="39185">MTLLIYGAYGYTGELVSEEAVGRGIDVVVAGRDERKVAELADRLGCEGRSFGLGNGTGADRTAVDDVAENIGDADAVLNCAGPFVDTYRPLVEACLGTETHYLDVTGELPVFEAIAARNAEAKDAGVCLLPGVGFDVVPTDCLAAHLHDRLPAATRLRLGFDPSGTISRGTLATAIEQFEAGGKRRHDGEIVDVPVGEGDRRIDFGRGERNAVLVPMGDLSTAYRSTGIGTIDVYLALPKPAAIALRAGRFLSPLLAVEPVKRGLQRLVRATVTGPSEQKREEGTCYVWGEASDGDRTVTSRLQTPETYALTVDAATTAAQRVLGTGDGDPVGGDPGGGDPVGSGNGPSAGFQTPASAFGSEFVLELDGVEGFFDE</sequence>
<dbReference type="EMBL" id="CP025066">
    <property type="protein sequence ID" value="AUX09037.1"/>
    <property type="molecule type" value="Genomic_DNA"/>
</dbReference>
<dbReference type="Gene3D" id="3.40.50.720">
    <property type="entry name" value="NAD(P)-binding Rossmann-like Domain"/>
    <property type="match status" value="1"/>
</dbReference>
<dbReference type="KEGG" id="hdf:AArcSl_1406"/>
<dbReference type="Pfam" id="PF03435">
    <property type="entry name" value="Sacchrp_dh_NADP"/>
    <property type="match status" value="1"/>
</dbReference>
<dbReference type="RefSeq" id="WP_193588509.1">
    <property type="nucleotide sequence ID" value="NZ_CP025066.1"/>
</dbReference>
<accession>A0A343TIW5</accession>
<evidence type="ECO:0000313" key="3">
    <source>
        <dbReference type="EMBL" id="AUX09037.1"/>
    </source>
</evidence>
<reference evidence="4" key="1">
    <citation type="submission" date="2017-11" db="EMBL/GenBank/DDBJ databases">
        <title>Phenotypic and genomic properties of facultatively anaerobic sulfur-reducing natronoarchaea from hypersaline soda lakes.</title>
        <authorList>
            <person name="Sorokin D.Y."/>
            <person name="Kublanov I.V."/>
            <person name="Roman P."/>
            <person name="Sinninghe Damste J.S."/>
            <person name="Golyshin P.N."/>
            <person name="Rojo D."/>
            <person name="Ciordia S."/>
            <person name="Mena M.D.C."/>
            <person name="Ferrer M."/>
            <person name="Messina E."/>
            <person name="Smedile F."/>
            <person name="La Spada G."/>
            <person name="La Cono V."/>
            <person name="Yakimov M.M."/>
        </authorList>
    </citation>
    <scope>NUCLEOTIDE SEQUENCE [LARGE SCALE GENOMIC DNA]</scope>
    <source>
        <strain evidence="4">AArc-Sl</strain>
    </source>
</reference>
<dbReference type="Proteomes" id="UP000263012">
    <property type="component" value="Chromosome"/>
</dbReference>
<feature type="region of interest" description="Disordered" evidence="1">
    <location>
        <begin position="324"/>
        <end position="355"/>
    </location>
</feature>
<evidence type="ECO:0000256" key="1">
    <source>
        <dbReference type="SAM" id="MobiDB-lite"/>
    </source>
</evidence>
<dbReference type="AlphaFoldDB" id="A0A343TIW5"/>